<feature type="non-terminal residue" evidence="2">
    <location>
        <position position="155"/>
    </location>
</feature>
<accession>A0A6J4S3M5</accession>
<protein>
    <submittedName>
        <fullName evidence="2">Single-stranded DNA-binding protein</fullName>
    </submittedName>
</protein>
<proteinExistence type="predicted"/>
<keyword evidence="2" id="KW-0238">DNA-binding</keyword>
<gene>
    <name evidence="2" type="ORF">AVDCRST_MAG69-1206</name>
</gene>
<evidence type="ECO:0000313" key="2">
    <source>
        <dbReference type="EMBL" id="CAA9488587.1"/>
    </source>
</evidence>
<feature type="region of interest" description="Disordered" evidence="1">
    <location>
        <begin position="1"/>
        <end position="22"/>
    </location>
</feature>
<feature type="region of interest" description="Disordered" evidence="1">
    <location>
        <begin position="34"/>
        <end position="155"/>
    </location>
</feature>
<dbReference type="GO" id="GO:0003677">
    <property type="term" value="F:DNA binding"/>
    <property type="evidence" value="ECO:0007669"/>
    <property type="project" value="UniProtKB-KW"/>
</dbReference>
<reference evidence="2" key="1">
    <citation type="submission" date="2020-02" db="EMBL/GenBank/DDBJ databases">
        <authorList>
            <person name="Meier V. D."/>
        </authorList>
    </citation>
    <scope>NUCLEOTIDE SEQUENCE</scope>
    <source>
        <strain evidence="2">AVDCRST_MAG69</strain>
    </source>
</reference>
<feature type="non-terminal residue" evidence="2">
    <location>
        <position position="1"/>
    </location>
</feature>
<feature type="compositionally biased region" description="Basic and acidic residues" evidence="1">
    <location>
        <begin position="86"/>
        <end position="99"/>
    </location>
</feature>
<name>A0A6J4S3M5_9ACTN</name>
<organism evidence="2">
    <name type="scientific">uncultured Solirubrobacteraceae bacterium</name>
    <dbReference type="NCBI Taxonomy" id="1162706"/>
    <lineage>
        <taxon>Bacteria</taxon>
        <taxon>Bacillati</taxon>
        <taxon>Actinomycetota</taxon>
        <taxon>Thermoleophilia</taxon>
        <taxon>Solirubrobacterales</taxon>
        <taxon>Solirubrobacteraceae</taxon>
        <taxon>environmental samples</taxon>
    </lineage>
</organism>
<dbReference type="AlphaFoldDB" id="A0A6J4S3M5"/>
<sequence length="155" mass="17922">GCHQHQPGHPDRQSHPRSRAALAAQRHVGLLAADRLQHPSQERLHRRVGGQAELLRHHRLGRPGRELLALPEQGPSGGHRRAPRVARVDGAGRRQAPERRSRRRCRPVPRRPRRGCGRRWRARLHAAQRRPRRRPRLPAGNRRRELAGQRRHPVL</sequence>
<dbReference type="EMBL" id="CADCVP010000132">
    <property type="protein sequence ID" value="CAA9488587.1"/>
    <property type="molecule type" value="Genomic_DNA"/>
</dbReference>
<evidence type="ECO:0000256" key="1">
    <source>
        <dbReference type="SAM" id="MobiDB-lite"/>
    </source>
</evidence>
<feature type="compositionally biased region" description="Basic residues" evidence="1">
    <location>
        <begin position="100"/>
        <end position="136"/>
    </location>
</feature>